<accession>A0ABD2X608</accession>
<dbReference type="GO" id="GO:0030163">
    <property type="term" value="P:protein catabolic process"/>
    <property type="evidence" value="ECO:0007669"/>
    <property type="project" value="UniProtKB-ARBA"/>
</dbReference>
<dbReference type="PROSITE" id="PS50097">
    <property type="entry name" value="BTB"/>
    <property type="match status" value="1"/>
</dbReference>
<dbReference type="Pfam" id="PF00651">
    <property type="entry name" value="BTB"/>
    <property type="match status" value="1"/>
</dbReference>
<dbReference type="InterPro" id="IPR011333">
    <property type="entry name" value="SKP1/BTB/POZ_sf"/>
</dbReference>
<dbReference type="CDD" id="cd14733">
    <property type="entry name" value="BACK"/>
    <property type="match status" value="1"/>
</dbReference>
<dbReference type="InterPro" id="IPR000210">
    <property type="entry name" value="BTB/POZ_dom"/>
</dbReference>
<dbReference type="Gene3D" id="3.30.710.10">
    <property type="entry name" value="Potassium Channel Kv1.1, Chain A"/>
    <property type="match status" value="1"/>
</dbReference>
<dbReference type="Pfam" id="PF22486">
    <property type="entry name" value="MATH_2"/>
    <property type="match status" value="1"/>
</dbReference>
<dbReference type="InterPro" id="IPR008974">
    <property type="entry name" value="TRAF-like"/>
</dbReference>
<keyword evidence="4" id="KW-1185">Reference proteome</keyword>
<evidence type="ECO:0000259" key="1">
    <source>
        <dbReference type="PROSITE" id="PS50097"/>
    </source>
</evidence>
<gene>
    <name evidence="3" type="ORF">TKK_006471</name>
</gene>
<dbReference type="PROSITE" id="PS50144">
    <property type="entry name" value="MATH"/>
    <property type="match status" value="1"/>
</dbReference>
<dbReference type="AlphaFoldDB" id="A0ABD2X608"/>
<dbReference type="Gene3D" id="2.60.210.10">
    <property type="entry name" value="Apoptosis, Tumor Necrosis Factor Receptor Associated Protein 2, Chain A"/>
    <property type="match status" value="1"/>
</dbReference>
<dbReference type="EMBL" id="JBJJXI010000051">
    <property type="protein sequence ID" value="KAL3400645.1"/>
    <property type="molecule type" value="Genomic_DNA"/>
</dbReference>
<dbReference type="CDD" id="cd00121">
    <property type="entry name" value="MATH"/>
    <property type="match status" value="1"/>
</dbReference>
<dbReference type="Proteomes" id="UP001627154">
    <property type="component" value="Unassembled WGS sequence"/>
</dbReference>
<reference evidence="3 4" key="1">
    <citation type="journal article" date="2024" name="bioRxiv">
        <title>A reference genome for Trichogramma kaykai: A tiny desert-dwelling parasitoid wasp with competing sex-ratio distorters.</title>
        <authorList>
            <person name="Culotta J."/>
            <person name="Lindsey A.R."/>
        </authorList>
    </citation>
    <scope>NUCLEOTIDE SEQUENCE [LARGE SCALE GENOMIC DNA]</scope>
    <source>
        <strain evidence="3 4">KSX58</strain>
    </source>
</reference>
<comment type="caution">
    <text evidence="3">The sequence shown here is derived from an EMBL/GenBank/DDBJ whole genome shotgun (WGS) entry which is preliminary data.</text>
</comment>
<feature type="domain" description="BTB" evidence="1">
    <location>
        <begin position="182"/>
        <end position="250"/>
    </location>
</feature>
<dbReference type="SMART" id="SM00225">
    <property type="entry name" value="BTB"/>
    <property type="match status" value="1"/>
</dbReference>
<evidence type="ECO:0000313" key="3">
    <source>
        <dbReference type="EMBL" id="KAL3400645.1"/>
    </source>
</evidence>
<feature type="domain" description="MATH" evidence="2">
    <location>
        <begin position="17"/>
        <end position="145"/>
    </location>
</feature>
<protein>
    <recommendedName>
        <fullName evidence="5">BTB domain-containing protein</fullName>
    </recommendedName>
</protein>
<dbReference type="PANTHER" id="PTHR24413">
    <property type="entry name" value="SPECKLE-TYPE POZ PROTEIN"/>
    <property type="match status" value="1"/>
</dbReference>
<evidence type="ECO:0000259" key="2">
    <source>
        <dbReference type="PROSITE" id="PS50144"/>
    </source>
</evidence>
<evidence type="ECO:0000313" key="4">
    <source>
        <dbReference type="Proteomes" id="UP001627154"/>
    </source>
</evidence>
<dbReference type="SUPFAM" id="SSF54695">
    <property type="entry name" value="POZ domain"/>
    <property type="match status" value="1"/>
</dbReference>
<name>A0ABD2X608_9HYME</name>
<dbReference type="SUPFAM" id="SSF49599">
    <property type="entry name" value="TRAF domain-like"/>
    <property type="match status" value="1"/>
</dbReference>
<evidence type="ECO:0008006" key="5">
    <source>
        <dbReference type="Google" id="ProtNLM"/>
    </source>
</evidence>
<dbReference type="InterPro" id="IPR002083">
    <property type="entry name" value="MATH/TRAF_dom"/>
</dbReference>
<dbReference type="FunFam" id="3.30.710.10:FF:000159">
    <property type="entry name" value="Speckle-type POZ protein B"/>
    <property type="match status" value="1"/>
</dbReference>
<sequence length="340" mass="38967">MPSKQRIVASTKVYSDECIYTWTIENYRLLKFKVGEQIESPKFGVGSDNKEYFNLHLYPEGWNKENAGYFSLFLTPITDSTKKPDKLVCRWTLSAINKKKVVRKSTLHHDFATTKFSGRGLNFYELKNIEELISSENTVTIQCELEVFKKYESSLDVDIINNKDQMNNKVKLDSLLLSEEFSDVKLITSDDNDIPAHKNILAVASPVFRAMFTHDMLENKGNSVEITDTPYNILVEMLRFIYTGDIVSTKTDTVLEILAVADKYQVDNLKIKCEKILSANLSTKNAIEILSASQKYDAMDLESNVHNFLKLNSKSIIDPEKMKKMTKPVLMKFLQSFSKE</sequence>
<proteinExistence type="predicted"/>
<organism evidence="3 4">
    <name type="scientific">Trichogramma kaykai</name>
    <dbReference type="NCBI Taxonomy" id="54128"/>
    <lineage>
        <taxon>Eukaryota</taxon>
        <taxon>Metazoa</taxon>
        <taxon>Ecdysozoa</taxon>
        <taxon>Arthropoda</taxon>
        <taxon>Hexapoda</taxon>
        <taxon>Insecta</taxon>
        <taxon>Pterygota</taxon>
        <taxon>Neoptera</taxon>
        <taxon>Endopterygota</taxon>
        <taxon>Hymenoptera</taxon>
        <taxon>Apocrita</taxon>
        <taxon>Proctotrupomorpha</taxon>
        <taxon>Chalcidoidea</taxon>
        <taxon>Trichogrammatidae</taxon>
        <taxon>Trichogramma</taxon>
    </lineage>
</organism>